<gene>
    <name evidence="2" type="ORF">RI844_15775</name>
</gene>
<protein>
    <submittedName>
        <fullName evidence="2">Uncharacterized protein</fullName>
    </submittedName>
</protein>
<dbReference type="Proteomes" id="UP001301442">
    <property type="component" value="Chromosome"/>
</dbReference>
<accession>A0ABZ0GN33</accession>
<dbReference type="RefSeq" id="WP_348395628.1">
    <property type="nucleotide sequence ID" value="NZ_CP136600.1"/>
</dbReference>
<keyword evidence="3" id="KW-1185">Reference proteome</keyword>
<sequence length="52" mass="6174">MSISNENDYLNYSEKTEINDAKQHESSIPSYNVYERNEDLYESEASYIRGYN</sequence>
<proteinExistence type="predicted"/>
<name>A0ABZ0GN33_9GAMM</name>
<evidence type="ECO:0000256" key="1">
    <source>
        <dbReference type="SAM" id="MobiDB-lite"/>
    </source>
</evidence>
<evidence type="ECO:0000313" key="3">
    <source>
        <dbReference type="Proteomes" id="UP001301442"/>
    </source>
</evidence>
<reference evidence="2 3" key="1">
    <citation type="submission" date="2023-09" db="EMBL/GenBank/DDBJ databases">
        <authorList>
            <person name="Qi X."/>
        </authorList>
    </citation>
    <scope>NUCLEOTIDE SEQUENCE [LARGE SCALE GENOMIC DNA]</scope>
    <source>
        <strain evidence="2 3">S1-1</strain>
    </source>
</reference>
<feature type="region of interest" description="Disordered" evidence="1">
    <location>
        <begin position="1"/>
        <end position="30"/>
    </location>
</feature>
<feature type="compositionally biased region" description="Polar residues" evidence="1">
    <location>
        <begin position="1"/>
        <end position="10"/>
    </location>
</feature>
<dbReference type="EMBL" id="CP136600">
    <property type="protein sequence ID" value="WOH36816.1"/>
    <property type="molecule type" value="Genomic_DNA"/>
</dbReference>
<feature type="compositionally biased region" description="Basic and acidic residues" evidence="1">
    <location>
        <begin position="14"/>
        <end position="25"/>
    </location>
</feature>
<organism evidence="2 3">
    <name type="scientific">Thalassotalea fonticola</name>
    <dbReference type="NCBI Taxonomy" id="3065649"/>
    <lineage>
        <taxon>Bacteria</taxon>
        <taxon>Pseudomonadati</taxon>
        <taxon>Pseudomonadota</taxon>
        <taxon>Gammaproteobacteria</taxon>
        <taxon>Alteromonadales</taxon>
        <taxon>Colwelliaceae</taxon>
        <taxon>Thalassotalea</taxon>
    </lineage>
</organism>
<evidence type="ECO:0000313" key="2">
    <source>
        <dbReference type="EMBL" id="WOH36816.1"/>
    </source>
</evidence>